<name>A0ACB8YZ58_CICIN</name>
<evidence type="ECO:0000313" key="2">
    <source>
        <dbReference type="Proteomes" id="UP001055811"/>
    </source>
</evidence>
<comment type="caution">
    <text evidence="1">The sequence shown here is derived from an EMBL/GenBank/DDBJ whole genome shotgun (WGS) entry which is preliminary data.</text>
</comment>
<proteinExistence type="predicted"/>
<dbReference type="Proteomes" id="UP001055811">
    <property type="component" value="Linkage Group LG09"/>
</dbReference>
<dbReference type="EMBL" id="CM042017">
    <property type="protein sequence ID" value="KAI3690755.1"/>
    <property type="molecule type" value="Genomic_DNA"/>
</dbReference>
<keyword evidence="2" id="KW-1185">Reference proteome</keyword>
<organism evidence="1 2">
    <name type="scientific">Cichorium intybus</name>
    <name type="common">Chicory</name>
    <dbReference type="NCBI Taxonomy" id="13427"/>
    <lineage>
        <taxon>Eukaryota</taxon>
        <taxon>Viridiplantae</taxon>
        <taxon>Streptophyta</taxon>
        <taxon>Embryophyta</taxon>
        <taxon>Tracheophyta</taxon>
        <taxon>Spermatophyta</taxon>
        <taxon>Magnoliopsida</taxon>
        <taxon>eudicotyledons</taxon>
        <taxon>Gunneridae</taxon>
        <taxon>Pentapetalae</taxon>
        <taxon>asterids</taxon>
        <taxon>campanulids</taxon>
        <taxon>Asterales</taxon>
        <taxon>Asteraceae</taxon>
        <taxon>Cichorioideae</taxon>
        <taxon>Cichorieae</taxon>
        <taxon>Cichoriinae</taxon>
        <taxon>Cichorium</taxon>
    </lineage>
</organism>
<gene>
    <name evidence="1" type="ORF">L2E82_48962</name>
</gene>
<sequence>MRQPSLRGRTYRPHRNRLPSHLSHTSCSLAHCSLQLPYRRKEGRILSLLLDRQGQHGGGPKYSCEAYYINVQPTEGKICSRPYLSREEPPQFVASFQLMVLFKVLA</sequence>
<accession>A0ACB8YZ58</accession>
<evidence type="ECO:0000313" key="1">
    <source>
        <dbReference type="EMBL" id="KAI3690755.1"/>
    </source>
</evidence>
<reference evidence="1 2" key="2">
    <citation type="journal article" date="2022" name="Mol. Ecol. Resour.">
        <title>The genomes of chicory, endive, great burdock and yacon provide insights into Asteraceae paleo-polyploidization history and plant inulin production.</title>
        <authorList>
            <person name="Fan W."/>
            <person name="Wang S."/>
            <person name="Wang H."/>
            <person name="Wang A."/>
            <person name="Jiang F."/>
            <person name="Liu H."/>
            <person name="Zhao H."/>
            <person name="Xu D."/>
            <person name="Zhang Y."/>
        </authorList>
    </citation>
    <scope>NUCLEOTIDE SEQUENCE [LARGE SCALE GENOMIC DNA]</scope>
    <source>
        <strain evidence="2">cv. Punajuju</strain>
        <tissue evidence="1">Leaves</tissue>
    </source>
</reference>
<protein>
    <submittedName>
        <fullName evidence="1">Uncharacterized protein</fullName>
    </submittedName>
</protein>
<reference evidence="2" key="1">
    <citation type="journal article" date="2022" name="Mol. Ecol. Resour.">
        <title>The genomes of chicory, endive, great burdock and yacon provide insights into Asteraceae palaeo-polyploidization history and plant inulin production.</title>
        <authorList>
            <person name="Fan W."/>
            <person name="Wang S."/>
            <person name="Wang H."/>
            <person name="Wang A."/>
            <person name="Jiang F."/>
            <person name="Liu H."/>
            <person name="Zhao H."/>
            <person name="Xu D."/>
            <person name="Zhang Y."/>
        </authorList>
    </citation>
    <scope>NUCLEOTIDE SEQUENCE [LARGE SCALE GENOMIC DNA]</scope>
    <source>
        <strain evidence="2">cv. Punajuju</strain>
    </source>
</reference>